<evidence type="ECO:0008006" key="4">
    <source>
        <dbReference type="Google" id="ProtNLM"/>
    </source>
</evidence>
<comment type="caution">
    <text evidence="2">The sequence shown here is derived from an EMBL/GenBank/DDBJ whole genome shotgun (WGS) entry which is preliminary data.</text>
</comment>
<dbReference type="Proteomes" id="UP000230790">
    <property type="component" value="Unassembled WGS sequence"/>
</dbReference>
<reference evidence="2 3" key="1">
    <citation type="submission" date="2017-11" db="EMBL/GenBank/DDBJ databases">
        <title>Evolution of Phototrophy in the Chloroflexi Phylum Driven by Horizontal Gene Transfer.</title>
        <authorList>
            <person name="Ward L.M."/>
            <person name="Hemp J."/>
            <person name="Shih P.M."/>
            <person name="Mcglynn S.E."/>
            <person name="Fischer W."/>
        </authorList>
    </citation>
    <scope>NUCLEOTIDE SEQUENCE [LARGE SCALE GENOMIC DNA]</scope>
    <source>
        <strain evidence="2">JP3_7</strain>
    </source>
</reference>
<dbReference type="InterPro" id="IPR006059">
    <property type="entry name" value="SBP"/>
</dbReference>
<organism evidence="2 3">
    <name type="scientific">Candidatus Thermofonsia Clade 3 bacterium</name>
    <dbReference type="NCBI Taxonomy" id="2364212"/>
    <lineage>
        <taxon>Bacteria</taxon>
        <taxon>Bacillati</taxon>
        <taxon>Chloroflexota</taxon>
        <taxon>Candidatus Thermofontia</taxon>
        <taxon>Candidatus Thermofonsia Clade 3</taxon>
    </lineage>
</organism>
<feature type="region of interest" description="Disordered" evidence="1">
    <location>
        <begin position="1"/>
        <end position="41"/>
    </location>
</feature>
<accession>A0A2M8QGA0</accession>
<dbReference type="EMBL" id="PGTN01000006">
    <property type="protein sequence ID" value="PJF48798.1"/>
    <property type="molecule type" value="Genomic_DNA"/>
</dbReference>
<name>A0A2M8QGA0_9CHLR</name>
<dbReference type="PANTHER" id="PTHR43649">
    <property type="entry name" value="ARABINOSE-BINDING PROTEIN-RELATED"/>
    <property type="match status" value="1"/>
</dbReference>
<dbReference type="InterPro" id="IPR050490">
    <property type="entry name" value="Bact_solute-bd_prot1"/>
</dbReference>
<gene>
    <name evidence="2" type="ORF">CUN48_01745</name>
</gene>
<dbReference type="SUPFAM" id="SSF53850">
    <property type="entry name" value="Periplasmic binding protein-like II"/>
    <property type="match status" value="1"/>
</dbReference>
<evidence type="ECO:0000313" key="2">
    <source>
        <dbReference type="EMBL" id="PJF48798.1"/>
    </source>
</evidence>
<dbReference type="Gene3D" id="3.40.190.10">
    <property type="entry name" value="Periplasmic binding protein-like II"/>
    <property type="match status" value="1"/>
</dbReference>
<evidence type="ECO:0000256" key="1">
    <source>
        <dbReference type="SAM" id="MobiDB-lite"/>
    </source>
</evidence>
<evidence type="ECO:0000313" key="3">
    <source>
        <dbReference type="Proteomes" id="UP000230790"/>
    </source>
</evidence>
<proteinExistence type="predicted"/>
<sequence length="470" mass="50863">MAACAPAAPAAPAQPAAPAEQPTAPAAPAAPAQSTAPAEQPAGEVKDFVTWYQYDETNVDPKSDERVGNEYLRKTIPLFNEAFKGKWRWVNQPQPFDKMATNLVAAVQSGGEVPDLMQSGDADLVPFIKNGAVQDLTDWVKAQPWFSDLDPSAVASCTGPDGRIYCVPVAMTPQVVFVWRDHFPDGYPKTPEAFKQAAEALKAKGVYAITYFGSTAFDGEGTTRFTNTLIKSFGGTFDDGQGKMKLDTPENVAAITFLREIIAAGYVHPRTWEGTTTPFIEEEPMKTAEAASFPTGIFGYRYVNPLKAPNGKEYNKGNEEDMLDAITAGDVFIAPFFAPEGRKPGCGTGVSGFVIPTGAKNVEAAKDYINWIMTKEQNPDWVLGPGGGFPALRSMLPEIEARAPIAKAFYEQAAAAVAASECRPWYGSLERRQEAQKIIQSTIYKLTKEDPTADISATLKAAEEEYNKGN</sequence>
<dbReference type="AlphaFoldDB" id="A0A2M8QGA0"/>
<protein>
    <recommendedName>
        <fullName evidence="4">ABC transporter substrate-binding protein</fullName>
    </recommendedName>
</protein>
<dbReference type="Pfam" id="PF13416">
    <property type="entry name" value="SBP_bac_8"/>
    <property type="match status" value="1"/>
</dbReference>
<dbReference type="PANTHER" id="PTHR43649:SF12">
    <property type="entry name" value="DIACETYLCHITOBIOSE BINDING PROTEIN DASA"/>
    <property type="match status" value="1"/>
</dbReference>